<dbReference type="AlphaFoldDB" id="A0A9P9FIR9"/>
<feature type="region of interest" description="Disordered" evidence="1">
    <location>
        <begin position="452"/>
        <end position="473"/>
    </location>
</feature>
<protein>
    <recommendedName>
        <fullName evidence="4">Reverse transcriptase</fullName>
    </recommendedName>
</protein>
<reference evidence="2" key="1">
    <citation type="journal article" date="2021" name="Nat. Commun.">
        <title>Genetic determinants of endophytism in the Arabidopsis root mycobiome.</title>
        <authorList>
            <person name="Mesny F."/>
            <person name="Miyauchi S."/>
            <person name="Thiergart T."/>
            <person name="Pickel B."/>
            <person name="Atanasova L."/>
            <person name="Karlsson M."/>
            <person name="Huettel B."/>
            <person name="Barry K.W."/>
            <person name="Haridas S."/>
            <person name="Chen C."/>
            <person name="Bauer D."/>
            <person name="Andreopoulos W."/>
            <person name="Pangilinan J."/>
            <person name="LaButti K."/>
            <person name="Riley R."/>
            <person name="Lipzen A."/>
            <person name="Clum A."/>
            <person name="Drula E."/>
            <person name="Henrissat B."/>
            <person name="Kohler A."/>
            <person name="Grigoriev I.V."/>
            <person name="Martin F.M."/>
            <person name="Hacquard S."/>
        </authorList>
    </citation>
    <scope>NUCLEOTIDE SEQUENCE</scope>
    <source>
        <strain evidence="2">MPI-CAGE-AT-0147</strain>
    </source>
</reference>
<dbReference type="Proteomes" id="UP000738349">
    <property type="component" value="Unassembled WGS sequence"/>
</dbReference>
<organism evidence="2 3">
    <name type="scientific">Dactylonectria macrodidyma</name>
    <dbReference type="NCBI Taxonomy" id="307937"/>
    <lineage>
        <taxon>Eukaryota</taxon>
        <taxon>Fungi</taxon>
        <taxon>Dikarya</taxon>
        <taxon>Ascomycota</taxon>
        <taxon>Pezizomycotina</taxon>
        <taxon>Sordariomycetes</taxon>
        <taxon>Hypocreomycetidae</taxon>
        <taxon>Hypocreales</taxon>
        <taxon>Nectriaceae</taxon>
        <taxon>Dactylonectria</taxon>
    </lineage>
</organism>
<dbReference type="PANTHER" id="PTHR37015">
    <property type="entry name" value="REVERSE TRANSCRIPTASE DOMAIN-CONTAINING PROTEIN"/>
    <property type="match status" value="1"/>
</dbReference>
<accession>A0A9P9FIR9</accession>
<proteinExistence type="predicted"/>
<evidence type="ECO:0008006" key="4">
    <source>
        <dbReference type="Google" id="ProtNLM"/>
    </source>
</evidence>
<dbReference type="OrthoDB" id="74545at2759"/>
<feature type="compositionally biased region" description="Acidic residues" evidence="1">
    <location>
        <begin position="452"/>
        <end position="469"/>
    </location>
</feature>
<evidence type="ECO:0000256" key="1">
    <source>
        <dbReference type="SAM" id="MobiDB-lite"/>
    </source>
</evidence>
<sequence length="973" mass="111369">MATSGSVFSDTLQEITNTKLDELSKRRSRFELAKSMILDAIQEETDAVKRLGLLSSGVKTCFAIKLDKAGKVIAKQTKHARLETELKNLDRFLPQARCDPSISTKMLDRWEQSLLSHLNTQSLKFQYASLYGQLVTEWLSGDKEEESAAGDDVEMGETFEDVGDAAKLESRMEWEKMVFEPPNVNEAALSQYLDRLFGAGNEEKKPIRSALERLREEVTDFEAEMALPTQFDIASLRWVIRGLHSSDLLSDEKREVLKDFESNTIILNEIADVLNMRMSALRSWAWCSDTPVMVEMRRKISGIYNIHMHEDLLQAIFLQYIGVKWSVFFKRVFKEFRCSKDAWKSPRKDMPKAAKQRLGYYLGPLSRSPCLQAARARINFKKYFMAQLLDDEKQSTDTADGEVEAEYEQFAPESLKRRAGAGMPVQAPRVSLASKACRKMAAPAVMKVASFGEDDDDYDTDDEDEDEEDEKHNPMALKQDLLHLLSTEITINKRLYGEMTAFHSVFESWNPRLPHATICIVLKYLGVSETWLGFFTKFLLAPLKFVDDNMDAPARTRRRGTPASHVLSDVFGETTLFCLDFAINQSTSGGLLWRIHDDVWFWSRDHGVAVQAWKTVSDFAKVTGTEINSAKTGTVRVPNEANKILTIDETLPVGEIRWGFLRLSPQNGRFEIDQAMVDAHIDELHKQLHDKPKSIFSFIQTWNTYAATFFTSNFGKAANCFGREHVDNMLATHERIQRHVFSRLPGDGDEKVSSIAEYLKKALKQRFGIEDVPDGYLYFPMELGGLDLQSPFISLLQIRDEVPESPSDLLDALEKAERDAYERSKTEFLEGNTRHQRYALDDPDWEPESAHDKSTFMPFSEYTLYREEYSFDHYNEGTRLHDVFRALMKRPSDKSIDPDDNTIWTAHNQLAGQASLRGITSHWHSMDPYWKWTSMMYGPEIVDRFGGLNIVDPGLLPMGMVKMFRDKRVKWQG</sequence>
<evidence type="ECO:0000313" key="3">
    <source>
        <dbReference type="Proteomes" id="UP000738349"/>
    </source>
</evidence>
<gene>
    <name evidence="2" type="ORF">EDB81DRAFT_683864</name>
</gene>
<dbReference type="EMBL" id="JAGMUV010000004">
    <property type="protein sequence ID" value="KAH7161810.1"/>
    <property type="molecule type" value="Genomic_DNA"/>
</dbReference>
<evidence type="ECO:0000313" key="2">
    <source>
        <dbReference type="EMBL" id="KAH7161810.1"/>
    </source>
</evidence>
<name>A0A9P9FIR9_9HYPO</name>
<comment type="caution">
    <text evidence="2">The sequence shown here is derived from an EMBL/GenBank/DDBJ whole genome shotgun (WGS) entry which is preliminary data.</text>
</comment>
<dbReference type="CDD" id="cd01709">
    <property type="entry name" value="RT_like_1"/>
    <property type="match status" value="1"/>
</dbReference>
<keyword evidence="3" id="KW-1185">Reference proteome</keyword>
<dbReference type="PANTHER" id="PTHR37015:SF2">
    <property type="entry name" value="REVERSE TRANSCRIPTASE DOMAIN-CONTAINING PROTEIN"/>
    <property type="match status" value="1"/>
</dbReference>